<dbReference type="Pfam" id="PF03732">
    <property type="entry name" value="Retrotrans_gag"/>
    <property type="match status" value="1"/>
</dbReference>
<dbReference type="GO" id="GO:0006508">
    <property type="term" value="P:proteolysis"/>
    <property type="evidence" value="ECO:0007669"/>
    <property type="project" value="InterPro"/>
</dbReference>
<sequence length="651" mass="72615">MSEAEPKTPEIEKFSGAAEQFVPFMAQIRRQFWAKSDAFSTDKKKIAFISAHFTGHAATWFDDILESEAKLPVTSTEPKLLESYEAFMESFKLRFSDPGHQSRAIQQLHELKQGNQSVMAYAVDFRNLARICDFGEAANIDMFRRGLSTRITRHLIATKMPSKLDELHEQIRVQKSISSSKPASKTAQTISANEQAVPQLPAKSVSATPVPKPELPAPAKTSNPRNNWQGITGANLVNALIDSGASENFISLNLVKQLDLPTEDLSSPIPVETIDGKPLTNTGIKSVARNIKLSTKDKYHFNSDLYVIPATHAEIVLGLPWLQKHNPDINWKKLTLKTRSSTSKTVAVNNLNLDPNRRISKNDIKKLSQLMDDKLVLDEENIVDRMSVSESDYSMDSEDRSQDDSDDYSESDTSSDSESDDDLGRFYDTQPEAIHWQNMDPSDILQHNTEVPVSHVQTPQVQVLETNHDLEAYQPDDSHVSAYHSDSDSSYSERSLTSTVTSPQISYYQAQETFLPRLGRPTPMVSLPPPVTRIQSLPIQPEISSSPAPNILPQQDLPPPEPVSTAFDIGMPLLTIPQQPKIYIKKSSKIPIIKKTIRKIITKPVRHQVPNIPPLQPIPEQKSADTSHISEIPPEHASLAKSNNHQSVSPR</sequence>
<dbReference type="InterPro" id="IPR005162">
    <property type="entry name" value="Retrotrans_gag_dom"/>
</dbReference>
<keyword evidence="1" id="KW-0064">Aspartyl protease</keyword>
<evidence type="ECO:0000259" key="3">
    <source>
        <dbReference type="Pfam" id="PF03732"/>
    </source>
</evidence>
<dbReference type="Proteomes" id="UP000188320">
    <property type="component" value="Unassembled WGS sequence"/>
</dbReference>
<dbReference type="InterPro" id="IPR021109">
    <property type="entry name" value="Peptidase_aspartic_dom_sf"/>
</dbReference>
<evidence type="ECO:0000313" key="4">
    <source>
        <dbReference type="EMBL" id="OMH81097.1"/>
    </source>
</evidence>
<keyword evidence="5" id="KW-1185">Reference proteome</keyword>
<dbReference type="InterPro" id="IPR001969">
    <property type="entry name" value="Aspartic_peptidase_AS"/>
</dbReference>
<feature type="compositionally biased region" description="Polar residues" evidence="2">
    <location>
        <begin position="640"/>
        <end position="651"/>
    </location>
</feature>
<accession>A0A1R1PJI1</accession>
<feature type="compositionally biased region" description="Low complexity" evidence="2">
    <location>
        <begin position="480"/>
        <end position="498"/>
    </location>
</feature>
<evidence type="ECO:0000256" key="1">
    <source>
        <dbReference type="ARBA" id="ARBA00022750"/>
    </source>
</evidence>
<dbReference type="PROSITE" id="PS00141">
    <property type="entry name" value="ASP_PROTEASE"/>
    <property type="match status" value="1"/>
</dbReference>
<feature type="compositionally biased region" description="Polar residues" evidence="2">
    <location>
        <begin position="175"/>
        <end position="196"/>
    </location>
</feature>
<protein>
    <submittedName>
        <fullName evidence="4">Retrotransposon-derived protein PEG10</fullName>
    </submittedName>
</protein>
<dbReference type="SUPFAM" id="SSF50630">
    <property type="entry name" value="Acid proteases"/>
    <property type="match status" value="1"/>
</dbReference>
<dbReference type="EMBL" id="LSSK01000977">
    <property type="protein sequence ID" value="OMH81097.1"/>
    <property type="molecule type" value="Genomic_DNA"/>
</dbReference>
<evidence type="ECO:0000256" key="2">
    <source>
        <dbReference type="SAM" id="MobiDB-lite"/>
    </source>
</evidence>
<comment type="caution">
    <text evidence="4">The sequence shown here is derived from an EMBL/GenBank/DDBJ whole genome shotgun (WGS) entry which is preliminary data.</text>
</comment>
<dbReference type="PANTHER" id="PTHR15503">
    <property type="entry name" value="LDOC1 RELATED"/>
    <property type="match status" value="1"/>
</dbReference>
<feature type="domain" description="Retrotransposon gag" evidence="3">
    <location>
        <begin position="48"/>
        <end position="148"/>
    </location>
</feature>
<dbReference type="Pfam" id="PF08284">
    <property type="entry name" value="RVP_2"/>
    <property type="match status" value="1"/>
</dbReference>
<feature type="region of interest" description="Disordered" evidence="2">
    <location>
        <begin position="175"/>
        <end position="227"/>
    </location>
</feature>
<name>A0A1R1PJI1_ZANCU</name>
<reference evidence="5" key="1">
    <citation type="submission" date="2017-01" db="EMBL/GenBank/DDBJ databases">
        <authorList>
            <person name="Wang Y."/>
            <person name="White M."/>
            <person name="Kvist S."/>
            <person name="Moncalvo J.-M."/>
        </authorList>
    </citation>
    <scope>NUCLEOTIDE SEQUENCE [LARGE SCALE GENOMIC DNA]</scope>
    <source>
        <strain evidence="5">COL-18-3</strain>
    </source>
</reference>
<dbReference type="InterPro" id="IPR032567">
    <property type="entry name" value="RTL1-rel"/>
</dbReference>
<dbReference type="AlphaFoldDB" id="A0A1R1PJI1"/>
<feature type="region of interest" description="Disordered" evidence="2">
    <location>
        <begin position="604"/>
        <end position="651"/>
    </location>
</feature>
<keyword evidence="1" id="KW-0378">Hydrolase</keyword>
<dbReference type="GO" id="GO:0004190">
    <property type="term" value="F:aspartic-type endopeptidase activity"/>
    <property type="evidence" value="ECO:0007669"/>
    <property type="project" value="UniProtKB-KW"/>
</dbReference>
<dbReference type="PANTHER" id="PTHR15503:SF22">
    <property type="entry name" value="TRANSPOSON TY3-I GAG POLYPROTEIN"/>
    <property type="match status" value="1"/>
</dbReference>
<evidence type="ECO:0000313" key="5">
    <source>
        <dbReference type="Proteomes" id="UP000188320"/>
    </source>
</evidence>
<dbReference type="CDD" id="cd00303">
    <property type="entry name" value="retropepsin_like"/>
    <property type="match status" value="1"/>
</dbReference>
<keyword evidence="1" id="KW-0645">Protease</keyword>
<gene>
    <name evidence="4" type="ORF">AX774_g5452</name>
</gene>
<feature type="region of interest" description="Disordered" evidence="2">
    <location>
        <begin position="387"/>
        <end position="425"/>
    </location>
</feature>
<dbReference type="Gene3D" id="2.40.70.10">
    <property type="entry name" value="Acid Proteases"/>
    <property type="match status" value="1"/>
</dbReference>
<feature type="region of interest" description="Disordered" evidence="2">
    <location>
        <begin position="474"/>
        <end position="498"/>
    </location>
</feature>
<feature type="compositionally biased region" description="Acidic residues" evidence="2">
    <location>
        <begin position="404"/>
        <end position="421"/>
    </location>
</feature>
<proteinExistence type="predicted"/>
<organism evidence="4 5">
    <name type="scientific">Zancudomyces culisetae</name>
    <name type="common">Gut fungus</name>
    <name type="synonym">Smittium culisetae</name>
    <dbReference type="NCBI Taxonomy" id="1213189"/>
    <lineage>
        <taxon>Eukaryota</taxon>
        <taxon>Fungi</taxon>
        <taxon>Fungi incertae sedis</taxon>
        <taxon>Zoopagomycota</taxon>
        <taxon>Kickxellomycotina</taxon>
        <taxon>Harpellomycetes</taxon>
        <taxon>Harpellales</taxon>
        <taxon>Legeriomycetaceae</taxon>
        <taxon>Zancudomyces</taxon>
    </lineage>
</organism>
<dbReference type="OrthoDB" id="2802569at2759"/>